<dbReference type="GO" id="GO:0032366">
    <property type="term" value="P:intracellular sterol transport"/>
    <property type="evidence" value="ECO:0007669"/>
    <property type="project" value="InterPro"/>
</dbReference>
<evidence type="ECO:0000313" key="2">
    <source>
        <dbReference type="Proteomes" id="UP000235220"/>
    </source>
</evidence>
<dbReference type="CDD" id="cd00917">
    <property type="entry name" value="PG-PI_TP"/>
    <property type="match status" value="1"/>
</dbReference>
<evidence type="ECO:0000256" key="1">
    <source>
        <dbReference type="ARBA" id="ARBA00022729"/>
    </source>
</evidence>
<gene>
    <name evidence="3" type="primary">LOC109020616</name>
</gene>
<dbReference type="RefSeq" id="XP_018858667.1">
    <property type="nucleotide sequence ID" value="XM_019003122.2"/>
</dbReference>
<accession>A0A2I4HRB5</accession>
<dbReference type="PANTHER" id="PTHR11306">
    <property type="entry name" value="NIEMANN PICK TYPE C2 PROTEIN NPC2-RELATED"/>
    <property type="match status" value="1"/>
</dbReference>
<protein>
    <submittedName>
        <fullName evidence="3">Phosphatidylglycerol/phosphatidylinositol transfer protein DDB_G0282179</fullName>
    </submittedName>
</protein>
<dbReference type="OrthoDB" id="6409159at2759"/>
<dbReference type="FunCoup" id="A0A2I4HRB5">
    <property type="interactions" value="426"/>
</dbReference>
<dbReference type="SUPFAM" id="SSF81296">
    <property type="entry name" value="E set domains"/>
    <property type="match status" value="1"/>
</dbReference>
<dbReference type="Pfam" id="PF02221">
    <property type="entry name" value="E1_DerP2_DerF2"/>
    <property type="match status" value="1"/>
</dbReference>
<name>A0A2I4HRB5_JUGRE</name>
<dbReference type="InterPro" id="IPR003172">
    <property type="entry name" value="ML_dom"/>
</dbReference>
<dbReference type="Proteomes" id="UP000235220">
    <property type="component" value="Chromosome 14"/>
</dbReference>
<dbReference type="InterPro" id="IPR014756">
    <property type="entry name" value="Ig_E-set"/>
</dbReference>
<proteinExistence type="predicted"/>
<dbReference type="AlphaFoldDB" id="A0A2I4HRB5"/>
<reference evidence="3" key="1">
    <citation type="submission" date="2025-08" db="UniProtKB">
        <authorList>
            <consortium name="RefSeq"/>
        </authorList>
    </citation>
    <scope>IDENTIFICATION</scope>
    <source>
        <tissue evidence="3">Leaves</tissue>
    </source>
</reference>
<dbReference type="Gene3D" id="2.60.40.770">
    <property type="match status" value="1"/>
</dbReference>
<dbReference type="PANTHER" id="PTHR11306:SF64">
    <property type="entry name" value="LEGUMINOSIN GROUP578 SECRETED PEPTIDE"/>
    <property type="match status" value="1"/>
</dbReference>
<dbReference type="InterPro" id="IPR033917">
    <property type="entry name" value="ML_PG-PI_TP"/>
</dbReference>
<dbReference type="KEGG" id="jre:109020616"/>
<dbReference type="FunFam" id="2.60.40.770:FF:000002">
    <property type="entry name" value="putative phosphatidylglycerol/phosphatidylinositol transfer protein DDB_G0282179"/>
    <property type="match status" value="1"/>
</dbReference>
<dbReference type="GeneID" id="109020616"/>
<sequence length="156" mass="16855">MDSVAPLKLSLLLFLASISLVPVPFAQATNVKYCDKKGGYPVKVRGVKISPNPVVPGKQATFNISASTGKVIDGGKVVIEVSFLRVPVHTEKHDLSEEISCPIAVGNFVLSHTQTLPVFTPHGPYTLKMKLEDDKNQLLTCISFDFKIGSGSLEVF</sequence>
<dbReference type="InterPro" id="IPR039670">
    <property type="entry name" value="NPC2-like"/>
</dbReference>
<dbReference type="Gramene" id="Jr14_14520_p1">
    <property type="protein sequence ID" value="cds.Jr14_14520_p1"/>
    <property type="gene ID" value="Jr14_14520"/>
</dbReference>
<keyword evidence="2" id="KW-1185">Reference proteome</keyword>
<organism evidence="2 3">
    <name type="scientific">Juglans regia</name>
    <name type="common">English walnut</name>
    <dbReference type="NCBI Taxonomy" id="51240"/>
    <lineage>
        <taxon>Eukaryota</taxon>
        <taxon>Viridiplantae</taxon>
        <taxon>Streptophyta</taxon>
        <taxon>Embryophyta</taxon>
        <taxon>Tracheophyta</taxon>
        <taxon>Spermatophyta</taxon>
        <taxon>Magnoliopsida</taxon>
        <taxon>eudicotyledons</taxon>
        <taxon>Gunneridae</taxon>
        <taxon>Pentapetalae</taxon>
        <taxon>rosids</taxon>
        <taxon>fabids</taxon>
        <taxon>Fagales</taxon>
        <taxon>Juglandaceae</taxon>
        <taxon>Juglans</taxon>
    </lineage>
</organism>
<keyword evidence="1" id="KW-0732">Signal</keyword>
<evidence type="ECO:0000313" key="3">
    <source>
        <dbReference type="RefSeq" id="XP_018858667.1"/>
    </source>
</evidence>
<dbReference type="SMART" id="SM00737">
    <property type="entry name" value="ML"/>
    <property type="match status" value="1"/>
</dbReference>
<dbReference type="GO" id="GO:0015918">
    <property type="term" value="P:sterol transport"/>
    <property type="evidence" value="ECO:0000318"/>
    <property type="project" value="GO_Central"/>
</dbReference>
<dbReference type="GO" id="GO:0032934">
    <property type="term" value="F:sterol binding"/>
    <property type="evidence" value="ECO:0000318"/>
    <property type="project" value="GO_Central"/>
</dbReference>